<dbReference type="RefSeq" id="WP_116480572.1">
    <property type="nucleotide sequence ID" value="NZ_JBKYKF010000078.1"/>
</dbReference>
<dbReference type="InterPro" id="IPR019264">
    <property type="entry name" value="DUF2179"/>
</dbReference>
<protein>
    <submittedName>
        <fullName evidence="8">Uncharacterized membrane-anchored protein YitT (DUF2179 family)</fullName>
    </submittedName>
</protein>
<accession>A0A2U1DMM1</accession>
<evidence type="ECO:0000313" key="8">
    <source>
        <dbReference type="EMBL" id="PVY88923.1"/>
    </source>
</evidence>
<feature type="domain" description="DUF2179" evidence="7">
    <location>
        <begin position="239"/>
        <end position="293"/>
    </location>
</feature>
<dbReference type="Pfam" id="PF02588">
    <property type="entry name" value="YitT_membrane"/>
    <property type="match status" value="1"/>
</dbReference>
<dbReference type="PIRSF" id="PIRSF006483">
    <property type="entry name" value="Membrane_protein_YitT"/>
    <property type="match status" value="1"/>
</dbReference>
<evidence type="ECO:0000256" key="3">
    <source>
        <dbReference type="ARBA" id="ARBA00022692"/>
    </source>
</evidence>
<dbReference type="CDD" id="cd16380">
    <property type="entry name" value="YitT_C"/>
    <property type="match status" value="1"/>
</dbReference>
<reference evidence="8 9" key="1">
    <citation type="submission" date="2018-04" db="EMBL/GenBank/DDBJ databases">
        <title>Genomic Encyclopedia of Type Strains, Phase IV (KMG-IV): sequencing the most valuable type-strain genomes for metagenomic binning, comparative biology and taxonomic classification.</title>
        <authorList>
            <person name="Goeker M."/>
        </authorList>
    </citation>
    <scope>NUCLEOTIDE SEQUENCE [LARGE SCALE GENOMIC DNA]</scope>
    <source>
        <strain evidence="8 9">DSM 20705</strain>
    </source>
</reference>
<feature type="transmembrane region" description="Helical" evidence="6">
    <location>
        <begin position="29"/>
        <end position="47"/>
    </location>
</feature>
<evidence type="ECO:0000256" key="4">
    <source>
        <dbReference type="ARBA" id="ARBA00022989"/>
    </source>
</evidence>
<evidence type="ECO:0000313" key="9">
    <source>
        <dbReference type="Proteomes" id="UP000245793"/>
    </source>
</evidence>
<evidence type="ECO:0000256" key="5">
    <source>
        <dbReference type="ARBA" id="ARBA00023136"/>
    </source>
</evidence>
<name>A0A2U1DMM1_9FIRM</name>
<sequence length="302" mass="33309">MQKDNIKTYRSNEKLIKYFGSKYEMRRKLMAIVIGNLIFSFGVNAFYTTHKFLSGGIGGISVMLQYITGIAAGISVFFLNLPLFLFGLRTLSKKFLTYAFISTIIQSITMIIFKEVGNFITFKDPMLSAIAGGIINGTAMGILFKNGCCQGGFDIVAAVMKKKYNMQIGSALLLLNAVVISIASYLFGIDKGAYTIIAMFISYNVLDKIQMSKGNLKSVTIISGKSEEIRQAINLRMSRGVTALKSVGGWSKKEGQVLYLYVERSEISILKSIINKIDSDAFIGISNVEEIRGRGFRGADIE</sequence>
<comment type="caution">
    <text evidence="8">The sequence shown here is derived from an EMBL/GenBank/DDBJ whole genome shotgun (WGS) entry which is preliminary data.</text>
</comment>
<feature type="transmembrane region" description="Helical" evidence="6">
    <location>
        <begin position="67"/>
        <end position="88"/>
    </location>
</feature>
<dbReference type="InterPro" id="IPR051461">
    <property type="entry name" value="UPF0750_membrane"/>
</dbReference>
<keyword evidence="9" id="KW-1185">Reference proteome</keyword>
<dbReference type="EMBL" id="QEKV01000013">
    <property type="protein sequence ID" value="PVY88923.1"/>
    <property type="molecule type" value="Genomic_DNA"/>
</dbReference>
<dbReference type="Proteomes" id="UP000245793">
    <property type="component" value="Unassembled WGS sequence"/>
</dbReference>
<gene>
    <name evidence="8" type="ORF">C7381_11324</name>
</gene>
<feature type="transmembrane region" description="Helical" evidence="6">
    <location>
        <begin position="125"/>
        <end position="144"/>
    </location>
</feature>
<proteinExistence type="predicted"/>
<comment type="subcellular location">
    <subcellularLocation>
        <location evidence="1">Cell membrane</location>
        <topology evidence="1">Multi-pass membrane protein</topology>
    </subcellularLocation>
</comment>
<evidence type="ECO:0000259" key="7">
    <source>
        <dbReference type="Pfam" id="PF10035"/>
    </source>
</evidence>
<evidence type="ECO:0000256" key="1">
    <source>
        <dbReference type="ARBA" id="ARBA00004651"/>
    </source>
</evidence>
<organism evidence="8 9">
    <name type="scientific">Ezakiella coagulans</name>
    <dbReference type="NCBI Taxonomy" id="46507"/>
    <lineage>
        <taxon>Bacteria</taxon>
        <taxon>Bacillati</taxon>
        <taxon>Bacillota</taxon>
        <taxon>Tissierellia</taxon>
        <taxon>Ezakiella</taxon>
    </lineage>
</organism>
<dbReference type="InterPro" id="IPR003740">
    <property type="entry name" value="YitT"/>
</dbReference>
<keyword evidence="2" id="KW-1003">Cell membrane</keyword>
<feature type="transmembrane region" description="Helical" evidence="6">
    <location>
        <begin position="95"/>
        <end position="113"/>
    </location>
</feature>
<dbReference type="PANTHER" id="PTHR33545:SF5">
    <property type="entry name" value="UPF0750 MEMBRANE PROTEIN YITT"/>
    <property type="match status" value="1"/>
</dbReference>
<evidence type="ECO:0000256" key="6">
    <source>
        <dbReference type="SAM" id="Phobius"/>
    </source>
</evidence>
<feature type="transmembrane region" description="Helical" evidence="6">
    <location>
        <begin position="164"/>
        <end position="186"/>
    </location>
</feature>
<dbReference type="AlphaFoldDB" id="A0A2U1DMM1"/>
<evidence type="ECO:0000256" key="2">
    <source>
        <dbReference type="ARBA" id="ARBA00022475"/>
    </source>
</evidence>
<dbReference type="InterPro" id="IPR015867">
    <property type="entry name" value="N-reg_PII/ATP_PRibTrfase_C"/>
</dbReference>
<keyword evidence="4 6" id="KW-1133">Transmembrane helix</keyword>
<dbReference type="GO" id="GO:0005886">
    <property type="term" value="C:plasma membrane"/>
    <property type="evidence" value="ECO:0007669"/>
    <property type="project" value="UniProtKB-SubCell"/>
</dbReference>
<dbReference type="Pfam" id="PF10035">
    <property type="entry name" value="DUF2179"/>
    <property type="match status" value="1"/>
</dbReference>
<keyword evidence="5 6" id="KW-0472">Membrane</keyword>
<keyword evidence="3 6" id="KW-0812">Transmembrane</keyword>
<dbReference type="PANTHER" id="PTHR33545">
    <property type="entry name" value="UPF0750 MEMBRANE PROTEIN YITT-RELATED"/>
    <property type="match status" value="1"/>
</dbReference>
<dbReference type="Gene3D" id="3.30.70.120">
    <property type="match status" value="1"/>
</dbReference>